<proteinExistence type="predicted"/>
<feature type="compositionally biased region" description="Basic residues" evidence="1">
    <location>
        <begin position="14"/>
        <end position="27"/>
    </location>
</feature>
<organism evidence="3 4">
    <name type="scientific">Noviluteimonas gilva</name>
    <dbReference type="NCBI Taxonomy" id="2682097"/>
    <lineage>
        <taxon>Bacteria</taxon>
        <taxon>Pseudomonadati</taxon>
        <taxon>Pseudomonadota</taxon>
        <taxon>Gammaproteobacteria</taxon>
        <taxon>Lysobacterales</taxon>
        <taxon>Lysobacteraceae</taxon>
        <taxon>Noviluteimonas</taxon>
    </lineage>
</organism>
<feature type="region of interest" description="Disordered" evidence="1">
    <location>
        <begin position="1"/>
        <end position="29"/>
    </location>
</feature>
<dbReference type="SUPFAM" id="SSF89069">
    <property type="entry name" value="N-terminal, cytoplasmic domain of anti-sigmaE factor RseA"/>
    <property type="match status" value="1"/>
</dbReference>
<feature type="region of interest" description="Disordered" evidence="1">
    <location>
        <begin position="164"/>
        <end position="187"/>
    </location>
</feature>
<name>A0A7C9HMC4_9GAMM</name>
<accession>A0A7C9HMC4</accession>
<dbReference type="InterPro" id="IPR052383">
    <property type="entry name" value="Anti-sigma-E_RseA-like"/>
</dbReference>
<protein>
    <recommendedName>
        <fullName evidence="2">Anti sigma-E protein RseA N-terminal domain-containing protein</fullName>
    </recommendedName>
</protein>
<dbReference type="Proteomes" id="UP000479692">
    <property type="component" value="Unassembled WGS sequence"/>
</dbReference>
<dbReference type="Gene3D" id="1.10.10.880">
    <property type="entry name" value="Anti sigma-E protein RseA, N-terminal domain"/>
    <property type="match status" value="1"/>
</dbReference>
<comment type="caution">
    <text evidence="3">The sequence shown here is derived from an EMBL/GenBank/DDBJ whole genome shotgun (WGS) entry which is preliminary data.</text>
</comment>
<dbReference type="InterPro" id="IPR005572">
    <property type="entry name" value="Anti-sigma_E_RseA_N"/>
</dbReference>
<dbReference type="EMBL" id="WOXT01000002">
    <property type="protein sequence ID" value="MUV14236.1"/>
    <property type="molecule type" value="Genomic_DNA"/>
</dbReference>
<dbReference type="PANTHER" id="PTHR38104:SF1">
    <property type="entry name" value="ANTI-SIGMA-E FACTOR RSEA"/>
    <property type="match status" value="1"/>
</dbReference>
<evidence type="ECO:0000259" key="2">
    <source>
        <dbReference type="Pfam" id="PF03872"/>
    </source>
</evidence>
<evidence type="ECO:0000256" key="1">
    <source>
        <dbReference type="SAM" id="MobiDB-lite"/>
    </source>
</evidence>
<sequence>MPDRHGALADLPRARGHRRGTAPRARHRTETRACHPMNTTTPNNHFDSDREALSALFDGELVGDVARFALKRLDHDQNWRATCDRWQRIGDALRAQSASLPLSFPERVRDALRDEVAVAAVPARRAAGGGRIRWGSVGMAASAAVVAFFLARMPMGADGAHDAAPAQVAAQAPQHAPAQPSVPDPGLQQASAAVAIAAAARPLSERVAQRSRNVERGRAATDRVVSTAVSARAVPSQAASQITGEAPQPAVAINTNLLADVPEVPASAALQHSVLQSAELQSDAARPWPRAVLPQLNGGGTLSADYATRPSFYPFSPGPVLEPANDDTAPATTPEP</sequence>
<dbReference type="Pfam" id="PF03872">
    <property type="entry name" value="RseA_N"/>
    <property type="match status" value="1"/>
</dbReference>
<keyword evidence="4" id="KW-1185">Reference proteome</keyword>
<feature type="domain" description="Anti sigma-E protein RseA N-terminal" evidence="2">
    <location>
        <begin position="50"/>
        <end position="122"/>
    </location>
</feature>
<dbReference type="InterPro" id="IPR036147">
    <property type="entry name" value="Anti-sigma_E_RseA_N_sf"/>
</dbReference>
<dbReference type="GO" id="GO:0016989">
    <property type="term" value="F:sigma factor antagonist activity"/>
    <property type="evidence" value="ECO:0007669"/>
    <property type="project" value="InterPro"/>
</dbReference>
<feature type="region of interest" description="Disordered" evidence="1">
    <location>
        <begin position="307"/>
        <end position="336"/>
    </location>
</feature>
<evidence type="ECO:0000313" key="4">
    <source>
        <dbReference type="Proteomes" id="UP000479692"/>
    </source>
</evidence>
<dbReference type="AlphaFoldDB" id="A0A7C9HMC4"/>
<reference evidence="3 4" key="1">
    <citation type="submission" date="2019-12" db="EMBL/GenBank/DDBJ databases">
        <authorList>
            <person name="Xu J."/>
        </authorList>
    </citation>
    <scope>NUCLEOTIDE SEQUENCE [LARGE SCALE GENOMIC DNA]</scope>
    <source>
        <strain evidence="3 4">HX-5-24</strain>
    </source>
</reference>
<dbReference type="CDD" id="cd16328">
    <property type="entry name" value="RseA_N"/>
    <property type="match status" value="1"/>
</dbReference>
<evidence type="ECO:0000313" key="3">
    <source>
        <dbReference type="EMBL" id="MUV14236.1"/>
    </source>
</evidence>
<gene>
    <name evidence="3" type="ORF">GN331_08465</name>
</gene>
<dbReference type="PANTHER" id="PTHR38104">
    <property type="match status" value="1"/>
</dbReference>
<feature type="compositionally biased region" description="Low complexity" evidence="1">
    <location>
        <begin position="164"/>
        <end position="179"/>
    </location>
</feature>